<sequence length="59" mass="6012">MGPIRLVIIGGAVIALMGASYLSYYGVGRETRDLTASAPSVRTGSTGSGGGFFAFGRIK</sequence>
<evidence type="ECO:0000256" key="1">
    <source>
        <dbReference type="SAM" id="Phobius"/>
    </source>
</evidence>
<keyword evidence="1" id="KW-1133">Transmembrane helix</keyword>
<feature type="transmembrane region" description="Helical" evidence="1">
    <location>
        <begin position="6"/>
        <end position="27"/>
    </location>
</feature>
<dbReference type="EMBL" id="JAIMBW010000001">
    <property type="protein sequence ID" value="MBY4894921.1"/>
    <property type="molecule type" value="Genomic_DNA"/>
</dbReference>
<name>A0A975TTS8_9RHOB</name>
<gene>
    <name evidence="2" type="ORF">KUL25_19355</name>
</gene>
<protein>
    <submittedName>
        <fullName evidence="2">Uncharacterized protein</fullName>
    </submittedName>
</protein>
<keyword evidence="1" id="KW-0472">Membrane</keyword>
<reference evidence="2 3" key="1">
    <citation type="submission" date="2021-07" db="EMBL/GenBank/DDBJ databases">
        <title>Karlodiniumbacter phycospheric gen. nov., sp. nov., a phycosphere bacterium isolated from karlodinium veneficum.</title>
        <authorList>
            <person name="Peng Y."/>
            <person name="Jiang L."/>
            <person name="Lee J."/>
        </authorList>
    </citation>
    <scope>NUCLEOTIDE SEQUENCE</scope>
    <source>
        <strain evidence="2 3">N5</strain>
    </source>
</reference>
<keyword evidence="3" id="KW-1185">Reference proteome</keyword>
<proteinExistence type="predicted"/>
<dbReference type="EMBL" id="CP078073">
    <property type="protein sequence ID" value="QXL87539.1"/>
    <property type="molecule type" value="Genomic_DNA"/>
</dbReference>
<evidence type="ECO:0000313" key="3">
    <source>
        <dbReference type="Proteomes" id="UP000693972"/>
    </source>
</evidence>
<keyword evidence="1" id="KW-0812">Transmembrane</keyword>
<dbReference type="RefSeq" id="WP_257894407.1">
    <property type="nucleotide sequence ID" value="NZ_JAIMBW010000001.1"/>
</dbReference>
<evidence type="ECO:0000313" key="2">
    <source>
        <dbReference type="EMBL" id="QXL87539.1"/>
    </source>
</evidence>
<accession>A0A975TTS8</accession>
<dbReference type="Proteomes" id="UP000693972">
    <property type="component" value="Unassembled WGS sequence"/>
</dbReference>
<organism evidence="2">
    <name type="scientific">Gymnodinialimonas phycosphaerae</name>
    <dbReference type="NCBI Taxonomy" id="2841589"/>
    <lineage>
        <taxon>Bacteria</taxon>
        <taxon>Pseudomonadati</taxon>
        <taxon>Pseudomonadota</taxon>
        <taxon>Alphaproteobacteria</taxon>
        <taxon>Rhodobacterales</taxon>
        <taxon>Paracoccaceae</taxon>
        <taxon>Gymnodinialimonas</taxon>
    </lineage>
</organism>
<dbReference type="AlphaFoldDB" id="A0A975TTS8"/>